<sequence length="528" mass="59265">MKKLGLLSLLLLLLLAGAATADEVTPVRNGNGKEILLQGFHWNSSRNETETWYAVLAHMAGQIGIDGFTAIWMPPPWKDTSSWVDSNSGTSGGGEGYFWRSFDKNSQYGTDEQLKTAATALNRAGVKVVYDVVPNHMDDTKGDVPLFPRGHGEWRHECDKCDDGDPFIDGNSDLNIKYPSVFETFKKELINLRNNYGAMGLRFDFVRGYAPQNVDRWMNAFGNFQFCVGELWKGPSEYPADDWRSKASWQDALKDWSDRSRCTVFDFALKERMQNGSIAEWRHGLNGNPDKRWREVAVTFVDNHDTGYSPGLYRGQHHWPLPEELRNQAYAYILSSPGTPAVYWPDMYDWRRGELIRQLIKIRKDAGIKADSPIRFHTQYSGLVATTTGDNLSVVIALSSDLTKLPPGLTDPRLIWDDGKIRLWSTAPEQPAVNVHFTCDYATTYPGQSVYAAGSTLDLGAWDPVHAVPLSYNPESKQWSGVIDLPAKQDIQWKCIVRSNDASGTARWQPGANVNLISEAGRETRGAF</sequence>
<dbReference type="Proteomes" id="UP000198827">
    <property type="component" value="Chromosome I"/>
</dbReference>
<dbReference type="InterPro" id="IPR013783">
    <property type="entry name" value="Ig-like_fold"/>
</dbReference>
<evidence type="ECO:0000313" key="4">
    <source>
        <dbReference type="Proteomes" id="UP000198827"/>
    </source>
</evidence>
<keyword evidence="1" id="KW-0732">Signal</keyword>
<feature type="signal peptide" evidence="1">
    <location>
        <begin position="1"/>
        <end position="21"/>
    </location>
</feature>
<dbReference type="InterPro" id="IPR015165">
    <property type="entry name" value="AMT4_domain_C"/>
</dbReference>
<evidence type="ECO:0000259" key="2">
    <source>
        <dbReference type="PROSITE" id="PS51166"/>
    </source>
</evidence>
<dbReference type="Pfam" id="PF00686">
    <property type="entry name" value="CBM_20"/>
    <property type="match status" value="1"/>
</dbReference>
<dbReference type="PANTHER" id="PTHR43447">
    <property type="entry name" value="ALPHA-AMYLASE"/>
    <property type="match status" value="1"/>
</dbReference>
<accession>A0A1H0RGA0</accession>
<dbReference type="RefSeq" id="WP_090186111.1">
    <property type="nucleotide sequence ID" value="NZ_LT629705.1"/>
</dbReference>
<dbReference type="SUPFAM" id="SSF49452">
    <property type="entry name" value="Starch-binding domain-like"/>
    <property type="match status" value="1"/>
</dbReference>
<dbReference type="PROSITE" id="PS51166">
    <property type="entry name" value="CBM20"/>
    <property type="match status" value="1"/>
</dbReference>
<dbReference type="AlphaFoldDB" id="A0A1H0RGA0"/>
<dbReference type="Pfam" id="PF09081">
    <property type="entry name" value="AMT4_dom_C"/>
    <property type="match status" value="1"/>
</dbReference>
<dbReference type="EMBL" id="LT629705">
    <property type="protein sequence ID" value="SDP28445.1"/>
    <property type="molecule type" value="Genomic_DNA"/>
</dbReference>
<protein>
    <submittedName>
        <fullName evidence="3">Alpha-amylase</fullName>
    </submittedName>
</protein>
<dbReference type="SUPFAM" id="SSF51011">
    <property type="entry name" value="Glycosyl hydrolase domain"/>
    <property type="match status" value="1"/>
</dbReference>
<organism evidence="3 4">
    <name type="scientific">Pseudomonas arsenicoxydans</name>
    <dbReference type="NCBI Taxonomy" id="702115"/>
    <lineage>
        <taxon>Bacteria</taxon>
        <taxon>Pseudomonadati</taxon>
        <taxon>Pseudomonadota</taxon>
        <taxon>Gammaproteobacteria</taxon>
        <taxon>Pseudomonadales</taxon>
        <taxon>Pseudomonadaceae</taxon>
        <taxon>Pseudomonas</taxon>
    </lineage>
</organism>
<dbReference type="SUPFAM" id="SSF51445">
    <property type="entry name" value="(Trans)glycosidases"/>
    <property type="match status" value="1"/>
</dbReference>
<feature type="chain" id="PRO_5009251229" evidence="1">
    <location>
        <begin position="22"/>
        <end position="528"/>
    </location>
</feature>
<dbReference type="InterPro" id="IPR017853">
    <property type="entry name" value="GH"/>
</dbReference>
<proteinExistence type="predicted"/>
<dbReference type="SMART" id="SM01065">
    <property type="entry name" value="CBM_2"/>
    <property type="match status" value="1"/>
</dbReference>
<dbReference type="InterPro" id="IPR013784">
    <property type="entry name" value="Carb-bd-like_fold"/>
</dbReference>
<name>A0A1H0RGA0_9PSED</name>
<dbReference type="Gene3D" id="2.60.40.1180">
    <property type="entry name" value="Golgi alpha-mannosidase II"/>
    <property type="match status" value="1"/>
</dbReference>
<reference evidence="3 4" key="1">
    <citation type="submission" date="2016-10" db="EMBL/GenBank/DDBJ databases">
        <authorList>
            <person name="de Groot N.N."/>
        </authorList>
    </citation>
    <scope>NUCLEOTIDE SEQUENCE [LARGE SCALE GENOMIC DNA]</scope>
    <source>
        <strain evidence="3 4">CECT 7543</strain>
    </source>
</reference>
<dbReference type="OrthoDB" id="9805159at2"/>
<feature type="domain" description="CBM20" evidence="2">
    <location>
        <begin position="427"/>
        <end position="528"/>
    </location>
</feature>
<dbReference type="GO" id="GO:0005975">
    <property type="term" value="P:carbohydrate metabolic process"/>
    <property type="evidence" value="ECO:0007669"/>
    <property type="project" value="InterPro"/>
</dbReference>
<dbReference type="InterPro" id="IPR002044">
    <property type="entry name" value="CBM20"/>
</dbReference>
<dbReference type="SMART" id="SM00642">
    <property type="entry name" value="Aamy"/>
    <property type="match status" value="1"/>
</dbReference>
<dbReference type="InterPro" id="IPR006047">
    <property type="entry name" value="GH13_cat_dom"/>
</dbReference>
<evidence type="ECO:0000256" key="1">
    <source>
        <dbReference type="SAM" id="SignalP"/>
    </source>
</evidence>
<dbReference type="Pfam" id="PF00128">
    <property type="entry name" value="Alpha-amylase"/>
    <property type="match status" value="1"/>
</dbReference>
<dbReference type="Gene3D" id="2.60.40.10">
    <property type="entry name" value="Immunoglobulins"/>
    <property type="match status" value="1"/>
</dbReference>
<evidence type="ECO:0000313" key="3">
    <source>
        <dbReference type="EMBL" id="SDP28445.1"/>
    </source>
</evidence>
<dbReference type="Gene3D" id="3.20.20.80">
    <property type="entry name" value="Glycosidases"/>
    <property type="match status" value="1"/>
</dbReference>
<gene>
    <name evidence="3" type="ORF">SAMN04489798_5243</name>
</gene>
<dbReference type="GO" id="GO:2001070">
    <property type="term" value="F:starch binding"/>
    <property type="evidence" value="ECO:0007669"/>
    <property type="project" value="InterPro"/>
</dbReference>
<dbReference type="InterPro" id="IPR013780">
    <property type="entry name" value="Glyco_hydro_b"/>
</dbReference>